<accession>A0A2K3K1E6</accession>
<evidence type="ECO:0008006" key="3">
    <source>
        <dbReference type="Google" id="ProtNLM"/>
    </source>
</evidence>
<reference evidence="1 2" key="1">
    <citation type="journal article" date="2014" name="Am. J. Bot.">
        <title>Genome assembly and annotation for red clover (Trifolium pratense; Fabaceae).</title>
        <authorList>
            <person name="Istvanek J."/>
            <person name="Jaros M."/>
            <person name="Krenek A."/>
            <person name="Repkova J."/>
        </authorList>
    </citation>
    <scope>NUCLEOTIDE SEQUENCE [LARGE SCALE GENOMIC DNA]</scope>
    <source>
        <strain evidence="2">cv. Tatra</strain>
        <tissue evidence="1">Young leaves</tissue>
    </source>
</reference>
<sequence length="104" mass="11866">MSSIFRLRLFQLLQIVSLVRHQWLQSERPLYIGPRLIMFGGATLTLHLKAIMLEICSNLNVKEFVDGYALLREMEFSSTSVTEALVMHDNDKDKALAYFLSGSS</sequence>
<dbReference type="Gene3D" id="1.20.120.1920">
    <property type="entry name" value="UBAP1 SOUBA domain"/>
    <property type="match status" value="1"/>
</dbReference>
<dbReference type="InterPro" id="IPR042575">
    <property type="entry name" value="UBAP1_C"/>
</dbReference>
<dbReference type="Proteomes" id="UP000236291">
    <property type="component" value="Unassembled WGS sequence"/>
</dbReference>
<organism evidence="1 2">
    <name type="scientific">Trifolium pratense</name>
    <name type="common">Red clover</name>
    <dbReference type="NCBI Taxonomy" id="57577"/>
    <lineage>
        <taxon>Eukaryota</taxon>
        <taxon>Viridiplantae</taxon>
        <taxon>Streptophyta</taxon>
        <taxon>Embryophyta</taxon>
        <taxon>Tracheophyta</taxon>
        <taxon>Spermatophyta</taxon>
        <taxon>Magnoliopsida</taxon>
        <taxon>eudicotyledons</taxon>
        <taxon>Gunneridae</taxon>
        <taxon>Pentapetalae</taxon>
        <taxon>rosids</taxon>
        <taxon>fabids</taxon>
        <taxon>Fabales</taxon>
        <taxon>Fabaceae</taxon>
        <taxon>Papilionoideae</taxon>
        <taxon>50 kb inversion clade</taxon>
        <taxon>NPAAA clade</taxon>
        <taxon>Hologalegina</taxon>
        <taxon>IRL clade</taxon>
        <taxon>Trifolieae</taxon>
        <taxon>Trifolium</taxon>
    </lineage>
</organism>
<protein>
    <recommendedName>
        <fullName evidence="3">UBA domain-containing protein</fullName>
    </recommendedName>
</protein>
<evidence type="ECO:0000313" key="2">
    <source>
        <dbReference type="Proteomes" id="UP000236291"/>
    </source>
</evidence>
<dbReference type="AlphaFoldDB" id="A0A2K3K1E6"/>
<proteinExistence type="predicted"/>
<feature type="non-terminal residue" evidence="1">
    <location>
        <position position="104"/>
    </location>
</feature>
<comment type="caution">
    <text evidence="1">The sequence shown here is derived from an EMBL/GenBank/DDBJ whole genome shotgun (WGS) entry which is preliminary data.</text>
</comment>
<dbReference type="EMBL" id="ASHM01081994">
    <property type="protein sequence ID" value="PNX60094.1"/>
    <property type="molecule type" value="Genomic_DNA"/>
</dbReference>
<dbReference type="STRING" id="57577.A0A2K3K1E6"/>
<reference evidence="1 2" key="2">
    <citation type="journal article" date="2017" name="Front. Plant Sci.">
        <title>Gene Classification and Mining of Molecular Markers Useful in Red Clover (Trifolium pratense) Breeding.</title>
        <authorList>
            <person name="Istvanek J."/>
            <person name="Dluhosova J."/>
            <person name="Dluhos P."/>
            <person name="Patkova L."/>
            <person name="Nedelnik J."/>
            <person name="Repkova J."/>
        </authorList>
    </citation>
    <scope>NUCLEOTIDE SEQUENCE [LARGE SCALE GENOMIC DNA]</scope>
    <source>
        <strain evidence="2">cv. Tatra</strain>
        <tissue evidence="1">Young leaves</tissue>
    </source>
</reference>
<evidence type="ECO:0000313" key="1">
    <source>
        <dbReference type="EMBL" id="PNX60094.1"/>
    </source>
</evidence>
<name>A0A2K3K1E6_TRIPR</name>
<gene>
    <name evidence="1" type="ORF">L195_g051750</name>
</gene>